<feature type="region of interest" description="Disordered" evidence="1">
    <location>
        <begin position="75"/>
        <end position="98"/>
    </location>
</feature>
<feature type="compositionally biased region" description="Polar residues" evidence="1">
    <location>
        <begin position="1"/>
        <end position="12"/>
    </location>
</feature>
<dbReference type="AlphaFoldDB" id="A0A8I2YZS6"/>
<evidence type="ECO:0000313" key="3">
    <source>
        <dbReference type="Proteomes" id="UP000683000"/>
    </source>
</evidence>
<organism evidence="2 3">
    <name type="scientific">Boletus reticuloceps</name>
    <dbReference type="NCBI Taxonomy" id="495285"/>
    <lineage>
        <taxon>Eukaryota</taxon>
        <taxon>Fungi</taxon>
        <taxon>Dikarya</taxon>
        <taxon>Basidiomycota</taxon>
        <taxon>Agaricomycotina</taxon>
        <taxon>Agaricomycetes</taxon>
        <taxon>Agaricomycetidae</taxon>
        <taxon>Boletales</taxon>
        <taxon>Boletineae</taxon>
        <taxon>Boletaceae</taxon>
        <taxon>Boletoideae</taxon>
        <taxon>Boletus</taxon>
    </lineage>
</organism>
<accession>A0A8I2YZS6</accession>
<name>A0A8I2YZS6_9AGAM</name>
<comment type="caution">
    <text evidence="2">The sequence shown here is derived from an EMBL/GenBank/DDBJ whole genome shotgun (WGS) entry which is preliminary data.</text>
</comment>
<evidence type="ECO:0000313" key="2">
    <source>
        <dbReference type="EMBL" id="KAG6380652.1"/>
    </source>
</evidence>
<keyword evidence="3" id="KW-1185">Reference proteome</keyword>
<evidence type="ECO:0000256" key="1">
    <source>
        <dbReference type="SAM" id="MobiDB-lite"/>
    </source>
</evidence>
<dbReference type="Proteomes" id="UP000683000">
    <property type="component" value="Unassembled WGS sequence"/>
</dbReference>
<feature type="compositionally biased region" description="Acidic residues" evidence="1">
    <location>
        <begin position="88"/>
        <end position="98"/>
    </location>
</feature>
<reference evidence="2" key="1">
    <citation type="submission" date="2021-03" db="EMBL/GenBank/DDBJ databases">
        <title>Evolutionary innovations through gain and loss of genes in the ectomycorrhizal Boletales.</title>
        <authorList>
            <person name="Wu G."/>
            <person name="Miyauchi S."/>
            <person name="Morin E."/>
            <person name="Yang Z.-L."/>
            <person name="Xu J."/>
            <person name="Martin F.M."/>
        </authorList>
    </citation>
    <scope>NUCLEOTIDE SEQUENCE</scope>
    <source>
        <strain evidence="2">BR01</strain>
    </source>
</reference>
<gene>
    <name evidence="2" type="ORF">JVT61DRAFT_5022</name>
</gene>
<protein>
    <submittedName>
        <fullName evidence="2">Uncharacterized protein</fullName>
    </submittedName>
</protein>
<proteinExistence type="predicted"/>
<feature type="region of interest" description="Disordered" evidence="1">
    <location>
        <begin position="1"/>
        <end position="32"/>
    </location>
</feature>
<sequence length="98" mass="10409">MTSAQATLTISYALSPPEDTNAPPSLAPNSGHDFAVEAEKTGTTGEYYEALHKSIVAAREKLGDELTAWRNAVGNAEAGKEKAAEAAQGEEEEEEEEE</sequence>
<dbReference type="OrthoDB" id="2553859at2759"/>
<dbReference type="EMBL" id="JAGFBS010000002">
    <property type="protein sequence ID" value="KAG6380652.1"/>
    <property type="molecule type" value="Genomic_DNA"/>
</dbReference>